<name>A0A6M0RUQ9_9CYAN</name>
<dbReference type="SUPFAM" id="SSF50475">
    <property type="entry name" value="FMN-binding split barrel"/>
    <property type="match status" value="1"/>
</dbReference>
<keyword evidence="4" id="KW-1185">Reference proteome</keyword>
<dbReference type="RefSeq" id="WP_163702490.1">
    <property type="nucleotide sequence ID" value="NZ_QXHD01000004.1"/>
</dbReference>
<dbReference type="EMBL" id="QXHD01000004">
    <property type="protein sequence ID" value="NEZ59523.1"/>
    <property type="molecule type" value="Genomic_DNA"/>
</dbReference>
<evidence type="ECO:0000259" key="2">
    <source>
        <dbReference type="Pfam" id="PF01243"/>
    </source>
</evidence>
<dbReference type="Gene3D" id="2.30.110.10">
    <property type="entry name" value="Electron Transport, Fmn-binding Protein, Chain A"/>
    <property type="match status" value="1"/>
</dbReference>
<protein>
    <submittedName>
        <fullName evidence="3">HugZ family protein</fullName>
    </submittedName>
</protein>
<dbReference type="InterPro" id="IPR052019">
    <property type="entry name" value="F420H2_bilvrd_red/Heme_oxyg"/>
</dbReference>
<dbReference type="PIRSF" id="PIRSF004633">
    <property type="entry name" value="UCP_PLP_oxd"/>
    <property type="match status" value="1"/>
</dbReference>
<evidence type="ECO:0000313" key="4">
    <source>
        <dbReference type="Proteomes" id="UP000481033"/>
    </source>
</evidence>
<dbReference type="InterPro" id="IPR012349">
    <property type="entry name" value="Split_barrel_FMN-bd"/>
</dbReference>
<organism evidence="3 4">
    <name type="scientific">Adonisia turfae CCMR0081</name>
    <dbReference type="NCBI Taxonomy" id="2292702"/>
    <lineage>
        <taxon>Bacteria</taxon>
        <taxon>Bacillati</taxon>
        <taxon>Cyanobacteriota</taxon>
        <taxon>Adonisia</taxon>
        <taxon>Adonisia turfae</taxon>
    </lineage>
</organism>
<keyword evidence="1" id="KW-0560">Oxidoreductase</keyword>
<comment type="caution">
    <text evidence="3">The sequence shown here is derived from an EMBL/GenBank/DDBJ whole genome shotgun (WGS) entry which is preliminary data.</text>
</comment>
<accession>A0A6M0RUQ9</accession>
<feature type="domain" description="Pyridoxamine 5'-phosphate oxidase N-terminal" evidence="2">
    <location>
        <begin position="9"/>
        <end position="140"/>
    </location>
</feature>
<dbReference type="PANTHER" id="PTHR35176:SF6">
    <property type="entry name" value="HEME OXYGENASE HI_0854-RELATED"/>
    <property type="match status" value="1"/>
</dbReference>
<dbReference type="Proteomes" id="UP000481033">
    <property type="component" value="Unassembled WGS sequence"/>
</dbReference>
<dbReference type="InterPro" id="IPR011576">
    <property type="entry name" value="Pyridox_Oxase_N"/>
</dbReference>
<dbReference type="AlphaFoldDB" id="A0A6M0RUQ9"/>
<dbReference type="PANTHER" id="PTHR35176">
    <property type="entry name" value="HEME OXYGENASE HI_0854-RELATED"/>
    <property type="match status" value="1"/>
</dbReference>
<dbReference type="GO" id="GO:0005829">
    <property type="term" value="C:cytosol"/>
    <property type="evidence" value="ECO:0007669"/>
    <property type="project" value="TreeGrafter"/>
</dbReference>
<dbReference type="InterPro" id="IPR014419">
    <property type="entry name" value="HutZ"/>
</dbReference>
<sequence length="163" mass="18622">MADLTRVTKIYQEFPEKFRSIILSTVSAEGVPQASYAPFLMDRDKTLYLYVSGLSTHTTNLKQTCRASVLFIEDEAATQEIFARRRLTYECTATPLPRDTPQWQTLIDRFEQRFGDVIGLMKGLPDFQVFQLQPQAGQFVMGFGAAYRVNADDLNSLLPRRQN</sequence>
<dbReference type="GO" id="GO:0016627">
    <property type="term" value="F:oxidoreductase activity, acting on the CH-CH group of donors"/>
    <property type="evidence" value="ECO:0007669"/>
    <property type="project" value="TreeGrafter"/>
</dbReference>
<gene>
    <name evidence="3" type="ORF">DXZ20_28540</name>
</gene>
<dbReference type="Pfam" id="PF01243">
    <property type="entry name" value="PNPOx_N"/>
    <property type="match status" value="1"/>
</dbReference>
<evidence type="ECO:0000313" key="3">
    <source>
        <dbReference type="EMBL" id="NEZ59523.1"/>
    </source>
</evidence>
<dbReference type="GO" id="GO:0070967">
    <property type="term" value="F:coenzyme F420 binding"/>
    <property type="evidence" value="ECO:0007669"/>
    <property type="project" value="TreeGrafter"/>
</dbReference>
<proteinExistence type="predicted"/>
<evidence type="ECO:0000256" key="1">
    <source>
        <dbReference type="ARBA" id="ARBA00023002"/>
    </source>
</evidence>
<reference evidence="3 4" key="1">
    <citation type="journal article" date="2020" name="Microb. Ecol.">
        <title>Ecogenomics of the Marine Benthic Filamentous Cyanobacterium Adonisia.</title>
        <authorList>
            <person name="Walter J.M."/>
            <person name="Coutinho F.H."/>
            <person name="Leomil L."/>
            <person name="Hargreaves P.I."/>
            <person name="Campeao M.E."/>
            <person name="Vieira V.V."/>
            <person name="Silva B.S."/>
            <person name="Fistarol G.O."/>
            <person name="Salomon P.S."/>
            <person name="Sawabe T."/>
            <person name="Mino S."/>
            <person name="Hosokawa M."/>
            <person name="Miyashita H."/>
            <person name="Maruyama F."/>
            <person name="van Verk M.C."/>
            <person name="Dutilh B.E."/>
            <person name="Thompson C.C."/>
            <person name="Thompson F.L."/>
        </authorList>
    </citation>
    <scope>NUCLEOTIDE SEQUENCE [LARGE SCALE GENOMIC DNA]</scope>
    <source>
        <strain evidence="3 4">CCMR0081</strain>
    </source>
</reference>